<gene>
    <name evidence="1" type="ORF">AGR3A_Cc260241</name>
</gene>
<sequence>MRWLITPLPRMDPRSHNDGQSLLLIGLRASHHSMTKQQLPPTLTPKAFCSRQCGEYGW</sequence>
<accession>A0A1S7PLR2</accession>
<reference evidence="2" key="1">
    <citation type="submission" date="2016-01" db="EMBL/GenBank/DDBJ databases">
        <authorList>
            <person name="Regsiter A."/>
            <person name="william w."/>
        </authorList>
    </citation>
    <scope>NUCLEOTIDE SEQUENCE [LARGE SCALE GENOMIC DNA]</scope>
    <source>
        <strain evidence="2">CFBP 6623</strain>
    </source>
</reference>
<keyword evidence="2" id="KW-1185">Reference proteome</keyword>
<dbReference type="Proteomes" id="UP000191988">
    <property type="component" value="Unassembled WGS sequence"/>
</dbReference>
<dbReference type="AlphaFoldDB" id="A0A1S7PLR2"/>
<dbReference type="EMBL" id="FBWK01000019">
    <property type="protein sequence ID" value="CUX23044.1"/>
    <property type="molecule type" value="Genomic_DNA"/>
</dbReference>
<evidence type="ECO:0000313" key="2">
    <source>
        <dbReference type="Proteomes" id="UP000191988"/>
    </source>
</evidence>
<evidence type="ECO:0000313" key="1">
    <source>
        <dbReference type="EMBL" id="CUX23044.1"/>
    </source>
</evidence>
<name>A0A1S7PLR2_9HYPH</name>
<protein>
    <submittedName>
        <fullName evidence="1">Uncharacterized protein</fullName>
    </submittedName>
</protein>
<proteinExistence type="predicted"/>
<organism evidence="1 2">
    <name type="scientific">Agrobacterium tomkonis CFBP 6623</name>
    <dbReference type="NCBI Taxonomy" id="1183432"/>
    <lineage>
        <taxon>Bacteria</taxon>
        <taxon>Pseudomonadati</taxon>
        <taxon>Pseudomonadota</taxon>
        <taxon>Alphaproteobacteria</taxon>
        <taxon>Hyphomicrobiales</taxon>
        <taxon>Rhizobiaceae</taxon>
        <taxon>Rhizobium/Agrobacterium group</taxon>
        <taxon>Agrobacterium</taxon>
        <taxon>Agrobacterium tumefaciens complex</taxon>
    </lineage>
</organism>